<proteinExistence type="predicted"/>
<dbReference type="AlphaFoldDB" id="A0A0E2CZP1"/>
<name>A0A0E2CZP1_LEPIR</name>
<dbReference type="Proteomes" id="UP000001340">
    <property type="component" value="Unassembled WGS sequence"/>
</dbReference>
<evidence type="ECO:0000313" key="2">
    <source>
        <dbReference type="Proteomes" id="UP000001340"/>
    </source>
</evidence>
<gene>
    <name evidence="1" type="ORF">LEP1GSC105_1612</name>
</gene>
<accession>A0A0E2CZP1</accession>
<comment type="caution">
    <text evidence="1">The sequence shown here is derived from an EMBL/GenBank/DDBJ whole genome shotgun (WGS) entry which is preliminary data.</text>
</comment>
<sequence>MKKIAIPIFIFYFLISINQCRRTFHIGILNDSKYEITLTLKLKTPVSKSEFLTTILEIPSDADNHHLYSTIYFRVPANDSNRLDSSKLEAISSNEISYNNTLGEIKLKLQPRFAYFFLNSYSSNEHYVHSIENRFSEIRIDSQNTSSILRQNVIRSLFPYNENCECFLWIIK</sequence>
<reference evidence="1 2" key="1">
    <citation type="submission" date="2012-10" db="EMBL/GenBank/DDBJ databases">
        <authorList>
            <person name="Harkins D.M."/>
            <person name="Durkin A.S."/>
            <person name="Brinkac L.M."/>
            <person name="Haft D.H."/>
            <person name="Selengut J.D."/>
            <person name="Sanka R."/>
            <person name="DePew J."/>
            <person name="Purushe J."/>
            <person name="Chanthongthip A."/>
            <person name="Lattana O."/>
            <person name="Phetsouvanh R."/>
            <person name="Newton P.N."/>
            <person name="Vinetz J.M."/>
            <person name="Sutton G.G."/>
            <person name="Nierman W.C."/>
            <person name="Fouts D.E."/>
        </authorList>
    </citation>
    <scope>NUCLEOTIDE SEQUENCE [LARGE SCALE GENOMIC DNA]</scope>
    <source>
        <strain evidence="1 2">UI 12758</strain>
    </source>
</reference>
<protein>
    <submittedName>
        <fullName evidence="1">Uncharacterized protein</fullName>
    </submittedName>
</protein>
<dbReference type="RefSeq" id="WP_000716863.1">
    <property type="nucleotide sequence ID" value="NZ_AHNR02000068.1"/>
</dbReference>
<evidence type="ECO:0000313" key="1">
    <source>
        <dbReference type="EMBL" id="EKR53185.1"/>
    </source>
</evidence>
<dbReference type="EMBL" id="AHNR02000068">
    <property type="protein sequence ID" value="EKR53185.1"/>
    <property type="molecule type" value="Genomic_DNA"/>
</dbReference>
<organism evidence="1 2">
    <name type="scientific">Leptospira interrogans str. UI 12758</name>
    <dbReference type="NCBI Taxonomy" id="1049938"/>
    <lineage>
        <taxon>Bacteria</taxon>
        <taxon>Pseudomonadati</taxon>
        <taxon>Spirochaetota</taxon>
        <taxon>Spirochaetia</taxon>
        <taxon>Leptospirales</taxon>
        <taxon>Leptospiraceae</taxon>
        <taxon>Leptospira</taxon>
    </lineage>
</organism>